<proteinExistence type="predicted"/>
<dbReference type="SMART" id="SM00248">
    <property type="entry name" value="ANK"/>
    <property type="match status" value="5"/>
</dbReference>
<evidence type="ECO:0000256" key="1">
    <source>
        <dbReference type="ARBA" id="ARBA00022737"/>
    </source>
</evidence>
<dbReference type="Pfam" id="PF12796">
    <property type="entry name" value="Ank_2"/>
    <property type="match status" value="2"/>
</dbReference>
<dbReference type="Proteomes" id="UP000887566">
    <property type="component" value="Unplaced"/>
</dbReference>
<keyword evidence="4" id="KW-1185">Reference proteome</keyword>
<dbReference type="PANTHER" id="PTHR24171">
    <property type="entry name" value="ANKYRIN REPEAT DOMAIN-CONTAINING PROTEIN 39-RELATED"/>
    <property type="match status" value="1"/>
</dbReference>
<sequence>MTSLLEINRDFCEFLRTNDAQAAKKQIVEHPELVTFKDDSGRVAVHWAASGGCLEMLEYCIGQNDAMVDITDEVGWTPLMIAASAGRAEAVKYLLSRAANSSARNSNGQTPLHYAASKNHSQIAKLLLSDSADVNAQDNYKASPLHRAASKGNIEVVRLIVDAPKLRIDLTDSEGNSALHLACEENRQDTAILLVHKGASLELLNKEEKTPVQLAVAELVPKLKRAATK</sequence>
<reference evidence="5" key="1">
    <citation type="submission" date="2022-11" db="UniProtKB">
        <authorList>
            <consortium name="WormBaseParasite"/>
        </authorList>
    </citation>
    <scope>IDENTIFICATION</scope>
</reference>
<organism evidence="4 5">
    <name type="scientific">Plectus sambesii</name>
    <dbReference type="NCBI Taxonomy" id="2011161"/>
    <lineage>
        <taxon>Eukaryota</taxon>
        <taxon>Metazoa</taxon>
        <taxon>Ecdysozoa</taxon>
        <taxon>Nematoda</taxon>
        <taxon>Chromadorea</taxon>
        <taxon>Plectida</taxon>
        <taxon>Plectina</taxon>
        <taxon>Plectoidea</taxon>
        <taxon>Plectidae</taxon>
        <taxon>Plectus</taxon>
    </lineage>
</organism>
<accession>A0A914W5J5</accession>
<feature type="repeat" description="ANK" evidence="3">
    <location>
        <begin position="140"/>
        <end position="162"/>
    </location>
</feature>
<name>A0A914W5J5_9BILA</name>
<evidence type="ECO:0000313" key="4">
    <source>
        <dbReference type="Proteomes" id="UP000887566"/>
    </source>
</evidence>
<evidence type="ECO:0000256" key="2">
    <source>
        <dbReference type="ARBA" id="ARBA00023043"/>
    </source>
</evidence>
<protein>
    <submittedName>
        <fullName evidence="5">26S proteasome non-ATPase regulatory subunit 10</fullName>
    </submittedName>
</protein>
<dbReference type="PROSITE" id="PS50297">
    <property type="entry name" value="ANK_REP_REGION"/>
    <property type="match status" value="4"/>
</dbReference>
<dbReference type="InterPro" id="IPR036770">
    <property type="entry name" value="Ankyrin_rpt-contain_sf"/>
</dbReference>
<keyword evidence="1" id="KW-0677">Repeat</keyword>
<dbReference type="Gene3D" id="1.25.40.20">
    <property type="entry name" value="Ankyrin repeat-containing domain"/>
    <property type="match status" value="1"/>
</dbReference>
<dbReference type="PANTHER" id="PTHR24171:SF10">
    <property type="entry name" value="ANKYRIN REPEAT DOMAIN-CONTAINING PROTEIN 29-LIKE"/>
    <property type="match status" value="1"/>
</dbReference>
<evidence type="ECO:0000313" key="5">
    <source>
        <dbReference type="WBParaSite" id="PSAMB.scaffold319size56836.g4712.t1"/>
    </source>
</evidence>
<dbReference type="WBParaSite" id="PSAMB.scaffold319size56836.g4712.t1">
    <property type="protein sequence ID" value="PSAMB.scaffold319size56836.g4712.t1"/>
    <property type="gene ID" value="PSAMB.scaffold319size56836.g4712"/>
</dbReference>
<feature type="repeat" description="ANK" evidence="3">
    <location>
        <begin position="174"/>
        <end position="206"/>
    </location>
</feature>
<dbReference type="PRINTS" id="PR01415">
    <property type="entry name" value="ANKYRIN"/>
</dbReference>
<dbReference type="SUPFAM" id="SSF48403">
    <property type="entry name" value="Ankyrin repeat"/>
    <property type="match status" value="1"/>
</dbReference>
<dbReference type="PROSITE" id="PS50088">
    <property type="entry name" value="ANK_REPEAT"/>
    <property type="match status" value="4"/>
</dbReference>
<feature type="repeat" description="ANK" evidence="3">
    <location>
        <begin position="74"/>
        <end position="106"/>
    </location>
</feature>
<dbReference type="InterPro" id="IPR002110">
    <property type="entry name" value="Ankyrin_rpt"/>
</dbReference>
<dbReference type="AlphaFoldDB" id="A0A914W5J5"/>
<evidence type="ECO:0000256" key="3">
    <source>
        <dbReference type="PROSITE-ProRule" id="PRU00023"/>
    </source>
</evidence>
<keyword evidence="2 3" id="KW-0040">ANK repeat</keyword>
<feature type="repeat" description="ANK" evidence="3">
    <location>
        <begin position="107"/>
        <end position="139"/>
    </location>
</feature>